<proteinExistence type="predicted"/>
<dbReference type="Proteomes" id="UP000663828">
    <property type="component" value="Unassembled WGS sequence"/>
</dbReference>
<dbReference type="SUPFAM" id="SSF47769">
    <property type="entry name" value="SAM/Pointed domain"/>
    <property type="match status" value="1"/>
</dbReference>
<protein>
    <recommendedName>
        <fullName evidence="1">TIR domain-containing protein</fullName>
    </recommendedName>
</protein>
<reference evidence="2" key="1">
    <citation type="submission" date="2021-02" db="EMBL/GenBank/DDBJ databases">
        <authorList>
            <person name="Nowell W R."/>
        </authorList>
    </citation>
    <scope>NUCLEOTIDE SEQUENCE</scope>
</reference>
<dbReference type="InterPro" id="IPR035897">
    <property type="entry name" value="Toll_tir_struct_dom_sf"/>
</dbReference>
<dbReference type="AlphaFoldDB" id="A0A814YF61"/>
<dbReference type="PROSITE" id="PS50104">
    <property type="entry name" value="TIR"/>
    <property type="match status" value="1"/>
</dbReference>
<organism evidence="2 3">
    <name type="scientific">Adineta ricciae</name>
    <name type="common">Rotifer</name>
    <dbReference type="NCBI Taxonomy" id="249248"/>
    <lineage>
        <taxon>Eukaryota</taxon>
        <taxon>Metazoa</taxon>
        <taxon>Spiralia</taxon>
        <taxon>Gnathifera</taxon>
        <taxon>Rotifera</taxon>
        <taxon>Eurotatoria</taxon>
        <taxon>Bdelloidea</taxon>
        <taxon>Adinetida</taxon>
        <taxon>Adinetidae</taxon>
        <taxon>Adineta</taxon>
    </lineage>
</organism>
<keyword evidence="3" id="KW-1185">Reference proteome</keyword>
<evidence type="ECO:0000259" key="1">
    <source>
        <dbReference type="PROSITE" id="PS50104"/>
    </source>
</evidence>
<evidence type="ECO:0000313" key="2">
    <source>
        <dbReference type="EMBL" id="CAF1228996.1"/>
    </source>
</evidence>
<dbReference type="Pfam" id="PF13676">
    <property type="entry name" value="TIR_2"/>
    <property type="match status" value="1"/>
</dbReference>
<dbReference type="Gene3D" id="1.10.150.50">
    <property type="entry name" value="Transcription Factor, Ets-1"/>
    <property type="match status" value="1"/>
</dbReference>
<name>A0A814YF61_ADIRI</name>
<dbReference type="InterPro" id="IPR013761">
    <property type="entry name" value="SAM/pointed_sf"/>
</dbReference>
<dbReference type="EMBL" id="CAJNOR010001974">
    <property type="protein sequence ID" value="CAF1228996.1"/>
    <property type="molecule type" value="Genomic_DNA"/>
</dbReference>
<evidence type="ECO:0000313" key="3">
    <source>
        <dbReference type="Proteomes" id="UP000663828"/>
    </source>
</evidence>
<dbReference type="SUPFAM" id="SSF52200">
    <property type="entry name" value="Toll/Interleukin receptor TIR domain"/>
    <property type="match status" value="1"/>
</dbReference>
<comment type="caution">
    <text evidence="2">The sequence shown here is derived from an EMBL/GenBank/DDBJ whole genome shotgun (WGS) entry which is preliminary data.</text>
</comment>
<dbReference type="GO" id="GO:0007165">
    <property type="term" value="P:signal transduction"/>
    <property type="evidence" value="ECO:0007669"/>
    <property type="project" value="InterPro"/>
</dbReference>
<dbReference type="InterPro" id="IPR000157">
    <property type="entry name" value="TIR_dom"/>
</dbReference>
<feature type="domain" description="TIR" evidence="1">
    <location>
        <begin position="507"/>
        <end position="637"/>
    </location>
</feature>
<dbReference type="PANTHER" id="PTHR46270:SF2">
    <property type="entry name" value="TIR DOMAIN-CONTAINING PROTEIN"/>
    <property type="match status" value="1"/>
</dbReference>
<gene>
    <name evidence="2" type="ORF">XAT740_LOCUS25121</name>
</gene>
<accession>A0A814YF61</accession>
<sequence length="772" mass="90409">MTNNIEDLVSHLSSTTLADTVSSEIATVLRNVDTKSLLKFVSDNFNALLVLEHSIWQILSEDSCRCFGQSECFEELFRTLLSFNKNLIFTSDETNSDMKVSLLTPQSQDIITGILEQLEKCNGDNDPYYVMISHWLNNFSYYMHEEAQYVMSSVVNDLEYSIADKFIMVDQYKAYLNQLQQTNFSHKQLFYLQTCSFSISSYLFCKGQKLPFTNEEILHYLAKDYLQLIQQSSFNVQSWSKDFLSCITQISNLIYACCWWSDDKEKSIKILLPSKDISHMYIQSLIRILEYKPFHQEIRVRRSNTETILIGLIMNSLIVISDIYSLVCFIRRETKLIEILLPLAETSKYNRISFLAYVILGGVLSDEHLKELKITTNICDYFFYMLEHAWNHPAHHFQRASVPQLLRGFLNLAKNDIIQQKTADTNRIPLLINMCDQYPIVYDILWALSFNHDIQHQLRSNRKLMMELTRLKQELNNTAMCKITDGILWNLKSIHEDRASLEKEDRTTFDIMISYSHKDKLLCKQIYDELINTGYRVWIDFDHLRGNVMDAMTQAIEQSNAIVICMSEEYRRSNYCRAEAHYAFQRQLKMVPILLEKHYRPDGWLLFLVGQLLYVDFTKYEFARAMEMLFKELEAPIQQEHKVILIETTAPVDVINNDETTLLESSSLPDDISEWRQADVQNWLTELNLMQISRLLCDYNGSNLMNLNRYLSTSEPQEILKFLQGDAIQKTNQNLSLIEFARFQDLLSQQISNSKKFNRRQKPSRFLCCTIS</sequence>
<dbReference type="Gene3D" id="3.40.50.10140">
    <property type="entry name" value="Toll/interleukin-1 receptor homology (TIR) domain"/>
    <property type="match status" value="1"/>
</dbReference>
<dbReference type="PANTHER" id="PTHR46270">
    <property type="entry name" value="ARMADILLO-TYPE FOLD-RELATED"/>
    <property type="match status" value="1"/>
</dbReference>